<keyword evidence="6" id="KW-0256">Endoplasmic reticulum</keyword>
<dbReference type="InterPro" id="IPR019009">
    <property type="entry name" value="SRP_receptor_beta_su"/>
</dbReference>
<reference evidence="12" key="1">
    <citation type="submission" date="2021-01" db="EMBL/GenBank/DDBJ databases">
        <authorList>
            <person name="Corre E."/>
            <person name="Pelletier E."/>
            <person name="Niang G."/>
            <person name="Scheremetjew M."/>
            <person name="Finn R."/>
            <person name="Kale V."/>
            <person name="Holt S."/>
            <person name="Cochrane G."/>
            <person name="Meng A."/>
            <person name="Brown T."/>
            <person name="Cohen L."/>
        </authorList>
    </citation>
    <scope>NUCLEOTIDE SEQUENCE</scope>
    <source>
        <strain evidence="12">SPMC142</strain>
    </source>
</reference>
<evidence type="ECO:0000313" key="12">
    <source>
        <dbReference type="EMBL" id="CAE0551423.1"/>
    </source>
</evidence>
<dbReference type="Gene3D" id="3.40.50.300">
    <property type="entry name" value="P-loop containing nucleotide triphosphate hydrolases"/>
    <property type="match status" value="1"/>
</dbReference>
<sequence>MEVVLLVSLLLPLVVAACIYLLCFSSTGARASGDKLLLFGPMGSGKTCLSLQLRFGKVAPTYTSLQKTVSRCEVEGGDGRKTITLVDMPGTGRLRADLLSEAAGAAVLACVIDSSQLAVQCREAAGMLFDVLRLEAVQRRRPAILIVLNKSDAKSVSNLQSARAALESEIQKVRQARTTMADTASGAASGDLPGFGHSNFSFQQTRMPTEVVAASAHARDLAAFSDFVCKHIT</sequence>
<keyword evidence="4" id="KW-0812">Transmembrane</keyword>
<gene>
    <name evidence="12" type="ORF">SACU0126_LOCUS12973</name>
</gene>
<evidence type="ECO:0000256" key="3">
    <source>
        <dbReference type="ARBA" id="ARBA00020256"/>
    </source>
</evidence>
<proteinExistence type="inferred from homology"/>
<dbReference type="GO" id="GO:0005789">
    <property type="term" value="C:endoplasmic reticulum membrane"/>
    <property type="evidence" value="ECO:0007669"/>
    <property type="project" value="UniProtKB-SubCell"/>
</dbReference>
<keyword evidence="5" id="KW-0547">Nucleotide-binding</keyword>
<dbReference type="GO" id="GO:0005525">
    <property type="term" value="F:GTP binding"/>
    <property type="evidence" value="ECO:0007669"/>
    <property type="project" value="UniProtKB-KW"/>
</dbReference>
<evidence type="ECO:0000256" key="11">
    <source>
        <dbReference type="SAM" id="SignalP"/>
    </source>
</evidence>
<dbReference type="Pfam" id="PF09439">
    <property type="entry name" value="SRPRB"/>
    <property type="match status" value="1"/>
</dbReference>
<evidence type="ECO:0000256" key="6">
    <source>
        <dbReference type="ARBA" id="ARBA00022824"/>
    </source>
</evidence>
<dbReference type="SUPFAM" id="SSF52540">
    <property type="entry name" value="P-loop containing nucleoside triphosphate hydrolases"/>
    <property type="match status" value="1"/>
</dbReference>
<protein>
    <recommendedName>
        <fullName evidence="3">Signal recognition particle receptor subunit beta</fullName>
    </recommendedName>
</protein>
<dbReference type="AlphaFoldDB" id="A0A7S3WE63"/>
<name>A0A7S3WE63_9SPIT</name>
<accession>A0A7S3WE63</accession>
<feature type="chain" id="PRO_5031527431" description="Signal recognition particle receptor subunit beta" evidence="11">
    <location>
        <begin position="17"/>
        <end position="233"/>
    </location>
</feature>
<keyword evidence="8" id="KW-0342">GTP-binding</keyword>
<evidence type="ECO:0000256" key="5">
    <source>
        <dbReference type="ARBA" id="ARBA00022741"/>
    </source>
</evidence>
<organism evidence="12">
    <name type="scientific">Strombidinopsis acuminata</name>
    <dbReference type="NCBI Taxonomy" id="141414"/>
    <lineage>
        <taxon>Eukaryota</taxon>
        <taxon>Sar</taxon>
        <taxon>Alveolata</taxon>
        <taxon>Ciliophora</taxon>
        <taxon>Intramacronucleata</taxon>
        <taxon>Spirotrichea</taxon>
        <taxon>Choreotrichia</taxon>
        <taxon>Choreotrichida</taxon>
        <taxon>Strombidinopsidae</taxon>
        <taxon>Strombidinopsis</taxon>
    </lineage>
</organism>
<dbReference type="InterPro" id="IPR027417">
    <property type="entry name" value="P-loop_NTPase"/>
</dbReference>
<comment type="subcellular location">
    <subcellularLocation>
        <location evidence="1">Endoplasmic reticulum membrane</location>
        <topology evidence="1">Single-pass membrane protein</topology>
    </subcellularLocation>
</comment>
<evidence type="ECO:0000256" key="1">
    <source>
        <dbReference type="ARBA" id="ARBA00004389"/>
    </source>
</evidence>
<comment type="similarity">
    <text evidence="2">Belongs to the SRP receptor beta subunit family.</text>
</comment>
<evidence type="ECO:0000256" key="8">
    <source>
        <dbReference type="ARBA" id="ARBA00023134"/>
    </source>
</evidence>
<dbReference type="EMBL" id="HBIQ01040491">
    <property type="protein sequence ID" value="CAE0551423.1"/>
    <property type="molecule type" value="Transcribed_RNA"/>
</dbReference>
<keyword evidence="11" id="KW-0732">Signal</keyword>
<evidence type="ECO:0000256" key="9">
    <source>
        <dbReference type="ARBA" id="ARBA00023136"/>
    </source>
</evidence>
<keyword evidence="7" id="KW-1133">Transmembrane helix</keyword>
<evidence type="ECO:0000256" key="7">
    <source>
        <dbReference type="ARBA" id="ARBA00022989"/>
    </source>
</evidence>
<keyword evidence="10" id="KW-0675">Receptor</keyword>
<evidence type="ECO:0000256" key="4">
    <source>
        <dbReference type="ARBA" id="ARBA00022692"/>
    </source>
</evidence>
<feature type="signal peptide" evidence="11">
    <location>
        <begin position="1"/>
        <end position="16"/>
    </location>
</feature>
<evidence type="ECO:0000256" key="2">
    <source>
        <dbReference type="ARBA" id="ARBA00005619"/>
    </source>
</evidence>
<evidence type="ECO:0000256" key="10">
    <source>
        <dbReference type="ARBA" id="ARBA00023170"/>
    </source>
</evidence>
<keyword evidence="9" id="KW-0472">Membrane</keyword>